<dbReference type="SUPFAM" id="SSF52425">
    <property type="entry name" value="Cryptochrome/photolyase, N-terminal domain"/>
    <property type="match status" value="1"/>
</dbReference>
<evidence type="ECO:0000256" key="4">
    <source>
        <dbReference type="ARBA" id="ARBA00022991"/>
    </source>
</evidence>
<reference evidence="7 8" key="1">
    <citation type="submission" date="2023-06" db="EMBL/GenBank/DDBJ databases">
        <title>Cellulomonas sp. MW4 Whole genome sequence.</title>
        <authorList>
            <person name="Park S."/>
        </authorList>
    </citation>
    <scope>NUCLEOTIDE SEQUENCE [LARGE SCALE GENOMIC DNA]</scope>
    <source>
        <strain evidence="7 8">MW4</strain>
    </source>
</reference>
<evidence type="ECO:0000256" key="2">
    <source>
        <dbReference type="ARBA" id="ARBA00022630"/>
    </source>
</evidence>
<dbReference type="PRINTS" id="PR00147">
    <property type="entry name" value="DNAPHOTLYASE"/>
</dbReference>
<evidence type="ECO:0000259" key="6">
    <source>
        <dbReference type="PROSITE" id="PS51645"/>
    </source>
</evidence>
<dbReference type="Gene3D" id="1.10.579.10">
    <property type="entry name" value="DNA Cyclobutane Dipyrimidine Photolyase, subunit A, domain 3"/>
    <property type="match status" value="1"/>
</dbReference>
<keyword evidence="2 5" id="KW-0285">Flavoprotein</keyword>
<evidence type="ECO:0000313" key="7">
    <source>
        <dbReference type="EMBL" id="MDM7854601.1"/>
    </source>
</evidence>
<name>A0ABT7SEK0_9CELL</name>
<gene>
    <name evidence="7" type="ORF">QRT04_06640</name>
</gene>
<dbReference type="Gene3D" id="1.25.40.80">
    <property type="match status" value="1"/>
</dbReference>
<evidence type="ECO:0000256" key="5">
    <source>
        <dbReference type="RuleBase" id="RU004182"/>
    </source>
</evidence>
<dbReference type="InterPro" id="IPR005101">
    <property type="entry name" value="Cryptochr/Photolyase_FAD-bd"/>
</dbReference>
<keyword evidence="8" id="KW-1185">Reference proteome</keyword>
<dbReference type="GO" id="GO:0003904">
    <property type="term" value="F:deoxyribodipyrimidine photo-lyase activity"/>
    <property type="evidence" value="ECO:0007669"/>
    <property type="project" value="UniProtKB-EC"/>
</dbReference>
<dbReference type="EC" id="4.1.99.3" evidence="7"/>
<comment type="similarity">
    <text evidence="5">Belongs to the DNA photolyase family.</text>
</comment>
<dbReference type="InterPro" id="IPR002081">
    <property type="entry name" value="Cryptochrome/DNA_photolyase_1"/>
</dbReference>
<accession>A0ABT7SEK0</accession>
<evidence type="ECO:0000313" key="8">
    <source>
        <dbReference type="Proteomes" id="UP001529338"/>
    </source>
</evidence>
<dbReference type="InterPro" id="IPR036134">
    <property type="entry name" value="Crypto/Photolyase_FAD-like_sf"/>
</dbReference>
<comment type="cofactor">
    <cofactor evidence="1">
        <name>FAD</name>
        <dbReference type="ChEBI" id="CHEBI:57692"/>
    </cofactor>
</comment>
<dbReference type="RefSeq" id="WP_289454373.1">
    <property type="nucleotide sequence ID" value="NZ_JAUCGQ010000001.1"/>
</dbReference>
<evidence type="ECO:0000256" key="1">
    <source>
        <dbReference type="ARBA" id="ARBA00001974"/>
    </source>
</evidence>
<dbReference type="EMBL" id="JAUCGQ010000001">
    <property type="protein sequence ID" value="MDM7854601.1"/>
    <property type="molecule type" value="Genomic_DNA"/>
</dbReference>
<dbReference type="Pfam" id="PF03441">
    <property type="entry name" value="FAD_binding_7"/>
    <property type="match status" value="1"/>
</dbReference>
<dbReference type="Proteomes" id="UP001529338">
    <property type="component" value="Unassembled WGS sequence"/>
</dbReference>
<dbReference type="PANTHER" id="PTHR11455">
    <property type="entry name" value="CRYPTOCHROME"/>
    <property type="match status" value="1"/>
</dbReference>
<dbReference type="PROSITE" id="PS00691">
    <property type="entry name" value="DNA_PHOTOLYASES_1_2"/>
    <property type="match status" value="1"/>
</dbReference>
<dbReference type="InterPro" id="IPR036155">
    <property type="entry name" value="Crypto/Photolyase_N_sf"/>
</dbReference>
<dbReference type="SUPFAM" id="SSF48173">
    <property type="entry name" value="Cryptochrome/photolyase FAD-binding domain"/>
    <property type="match status" value="1"/>
</dbReference>
<dbReference type="InterPro" id="IPR018394">
    <property type="entry name" value="DNA_photolyase_1_CS_C"/>
</dbReference>
<keyword evidence="4 5" id="KW-0157">Chromophore</keyword>
<dbReference type="InterPro" id="IPR006050">
    <property type="entry name" value="DNA_photolyase_N"/>
</dbReference>
<dbReference type="PANTHER" id="PTHR11455:SF9">
    <property type="entry name" value="CRYPTOCHROME CIRCADIAN CLOCK 5 ISOFORM X1"/>
    <property type="match status" value="1"/>
</dbReference>
<keyword evidence="3 5" id="KW-0274">FAD</keyword>
<feature type="domain" description="Photolyase/cryptochrome alpha/beta" evidence="6">
    <location>
        <begin position="1"/>
        <end position="126"/>
    </location>
</feature>
<dbReference type="Pfam" id="PF00875">
    <property type="entry name" value="DNA_photolyase"/>
    <property type="match status" value="1"/>
</dbReference>
<organism evidence="7 8">
    <name type="scientific">Cellulomonas alba</name>
    <dbReference type="NCBI Taxonomy" id="3053467"/>
    <lineage>
        <taxon>Bacteria</taxon>
        <taxon>Bacillati</taxon>
        <taxon>Actinomycetota</taxon>
        <taxon>Actinomycetes</taxon>
        <taxon>Micrococcales</taxon>
        <taxon>Cellulomonadaceae</taxon>
        <taxon>Cellulomonas</taxon>
    </lineage>
</organism>
<dbReference type="PROSITE" id="PS51645">
    <property type="entry name" value="PHR_CRY_ALPHA_BETA"/>
    <property type="match status" value="1"/>
</dbReference>
<comment type="caution">
    <text evidence="7">The sequence shown here is derived from an EMBL/GenBank/DDBJ whole genome shotgun (WGS) entry which is preliminary data.</text>
</comment>
<proteinExistence type="inferred from homology"/>
<keyword evidence="7" id="KW-0456">Lyase</keyword>
<sequence length="462" mass="50058">MPVLLWLRRDLRLADNPALLAAADRARATGDEVAALFVVDPALWSSPPTPRLAYLARSLRALDERLGGRLTIRTGRPEQVVPAVAHELAAPSVHVAAATEPYGQRRDDRVERALGVELVRTGCPYAVAPGRLVTRAGTPFQVYTAFRDAWLDHGWAAPAPEPAGVPWADVPGDPLPEASTEVPLSAAGEVAARERWSAFVAEALADYRWTRDRPDLAGTSAMSAALKYGEVHPRTLLADLAAAARAGVDPASAATFRDELAWRDFHADVLWHRPDATHRSLRAVASDDDWATGAAADAAFDAWAAGRTGYPFVDAGMRQLAETGWMHNRLRMVVASFLVKDLHVAWQRGAALFLDGLVDGDTAQNQLNWQWVAGTGRDAAPYFRVFNPVAQGQRLDPEGDYVRRWVPELRALPGAAVHEPWAAPGGPPPGYPPRLVDHATERRVALDAYHAHRAARGAPSGD</sequence>
<protein>
    <submittedName>
        <fullName evidence="7">Deoxyribodipyrimidine photo-lyase</fullName>
        <ecNumber evidence="7">4.1.99.3</ecNumber>
    </submittedName>
</protein>
<dbReference type="Gene3D" id="3.40.50.620">
    <property type="entry name" value="HUPs"/>
    <property type="match status" value="1"/>
</dbReference>
<dbReference type="InterPro" id="IPR014729">
    <property type="entry name" value="Rossmann-like_a/b/a_fold"/>
</dbReference>
<evidence type="ECO:0000256" key="3">
    <source>
        <dbReference type="ARBA" id="ARBA00022827"/>
    </source>
</evidence>